<name>A0A8B6CG78_MYTGA</name>
<reference evidence="3" key="1">
    <citation type="submission" date="2018-11" db="EMBL/GenBank/DDBJ databases">
        <authorList>
            <person name="Alioto T."/>
            <person name="Alioto T."/>
        </authorList>
    </citation>
    <scope>NUCLEOTIDE SEQUENCE</scope>
</reference>
<evidence type="ECO:0000313" key="3">
    <source>
        <dbReference type="EMBL" id="VDI04790.1"/>
    </source>
</evidence>
<dbReference type="AlphaFoldDB" id="A0A8B6CG78"/>
<evidence type="ECO:0000313" key="4">
    <source>
        <dbReference type="Proteomes" id="UP000596742"/>
    </source>
</evidence>
<keyword evidence="1" id="KW-0479">Metal-binding</keyword>
<dbReference type="Gene3D" id="2.120.10.30">
    <property type="entry name" value="TolB, C-terminal domain"/>
    <property type="match status" value="1"/>
</dbReference>
<organism evidence="3 4">
    <name type="scientific">Mytilus galloprovincialis</name>
    <name type="common">Mediterranean mussel</name>
    <dbReference type="NCBI Taxonomy" id="29158"/>
    <lineage>
        <taxon>Eukaryota</taxon>
        <taxon>Metazoa</taxon>
        <taxon>Spiralia</taxon>
        <taxon>Lophotrochozoa</taxon>
        <taxon>Mollusca</taxon>
        <taxon>Bivalvia</taxon>
        <taxon>Autobranchia</taxon>
        <taxon>Pteriomorphia</taxon>
        <taxon>Mytilida</taxon>
        <taxon>Mytiloidea</taxon>
        <taxon>Mytilidae</taxon>
        <taxon>Mytilinae</taxon>
        <taxon>Mytilus</taxon>
    </lineage>
</organism>
<proteinExistence type="predicted"/>
<evidence type="ECO:0000259" key="2">
    <source>
        <dbReference type="PROSITE" id="PS50119"/>
    </source>
</evidence>
<feature type="domain" description="B box-type" evidence="2">
    <location>
        <begin position="10"/>
        <end position="53"/>
    </location>
</feature>
<dbReference type="Proteomes" id="UP000596742">
    <property type="component" value="Unassembled WGS sequence"/>
</dbReference>
<dbReference type="SUPFAM" id="SSF57845">
    <property type="entry name" value="B-box zinc-binding domain"/>
    <property type="match status" value="1"/>
</dbReference>
<dbReference type="OrthoDB" id="6180045at2759"/>
<dbReference type="InterPro" id="IPR000315">
    <property type="entry name" value="Znf_B-box"/>
</dbReference>
<dbReference type="EMBL" id="UYJE01001742">
    <property type="protein sequence ID" value="VDI04790.1"/>
    <property type="molecule type" value="Genomic_DNA"/>
</dbReference>
<dbReference type="Gene3D" id="3.30.160.60">
    <property type="entry name" value="Classic Zinc Finger"/>
    <property type="match status" value="1"/>
</dbReference>
<dbReference type="InterPro" id="IPR011042">
    <property type="entry name" value="6-blade_b-propeller_TolB-like"/>
</dbReference>
<dbReference type="PROSITE" id="PS50119">
    <property type="entry name" value="ZF_BBOX"/>
    <property type="match status" value="1"/>
</dbReference>
<keyword evidence="1" id="KW-0862">Zinc</keyword>
<sequence>MGLPVEGLDFTNIICKEHSEQCSCLFCTKCDKLVCPTCIAKFNKKHDLTEISHAYNLKINKLKKVQNIPLPEVTVSVSVVNQYLTNLSVNNCLSSIHDDSLWITCEPDEVLQNVKPEGTNLKTISTFNLKVYGMATTASDDLLVSTRKSRLQMISSTTGKVTESVYDIYPFLPTAIHITSEGKVIVGGYNVNDKRVAVFVINKNGDHEGVHEHDQHKQPIFDYPASITTNSNYYRYVSDYDSQEVCGKVVVLDPTGHVINVYKGDTEINKEVSFGPEGIVTTPRDNVIVADIDTHTLYILNNSDK</sequence>
<dbReference type="SUPFAM" id="SSF63829">
    <property type="entry name" value="Calcium-dependent phosphotriesterase"/>
    <property type="match status" value="1"/>
</dbReference>
<keyword evidence="1" id="KW-0863">Zinc-finger</keyword>
<dbReference type="GO" id="GO:0008270">
    <property type="term" value="F:zinc ion binding"/>
    <property type="evidence" value="ECO:0007669"/>
    <property type="project" value="UniProtKB-KW"/>
</dbReference>
<protein>
    <recommendedName>
        <fullName evidence="2">B box-type domain-containing protein</fullName>
    </recommendedName>
</protein>
<keyword evidence="4" id="KW-1185">Reference proteome</keyword>
<accession>A0A8B6CG78</accession>
<evidence type="ECO:0000256" key="1">
    <source>
        <dbReference type="PROSITE-ProRule" id="PRU00024"/>
    </source>
</evidence>
<comment type="caution">
    <text evidence="3">The sequence shown here is derived from an EMBL/GenBank/DDBJ whole genome shotgun (WGS) entry which is preliminary data.</text>
</comment>
<gene>
    <name evidence="3" type="ORF">MGAL_10B051730</name>
</gene>